<protein>
    <submittedName>
        <fullName evidence="3">Uncharacterized protein</fullName>
    </submittedName>
</protein>
<evidence type="ECO:0000313" key="4">
    <source>
        <dbReference type="Proteomes" id="UP000641588"/>
    </source>
</evidence>
<gene>
    <name evidence="3" type="ORF">GC093_07385</name>
</gene>
<proteinExistence type="predicted"/>
<keyword evidence="2" id="KW-0812">Transmembrane</keyword>
<name>A0A972GLL9_9BACL</name>
<keyword evidence="4" id="KW-1185">Reference proteome</keyword>
<organism evidence="3 4">
    <name type="scientific">Paenibacillus foliorum</name>
    <dbReference type="NCBI Taxonomy" id="2654974"/>
    <lineage>
        <taxon>Bacteria</taxon>
        <taxon>Bacillati</taxon>
        <taxon>Bacillota</taxon>
        <taxon>Bacilli</taxon>
        <taxon>Bacillales</taxon>
        <taxon>Paenibacillaceae</taxon>
        <taxon>Paenibacillus</taxon>
    </lineage>
</organism>
<evidence type="ECO:0000256" key="1">
    <source>
        <dbReference type="SAM" id="MobiDB-lite"/>
    </source>
</evidence>
<accession>A0A972GLL9</accession>
<dbReference type="EMBL" id="WHOD01000027">
    <property type="protein sequence ID" value="NOU93056.1"/>
    <property type="molecule type" value="Genomic_DNA"/>
</dbReference>
<dbReference type="SUPFAM" id="SSF69304">
    <property type="entry name" value="Tricorn protease N-terminal domain"/>
    <property type="match status" value="1"/>
</dbReference>
<feature type="transmembrane region" description="Helical" evidence="2">
    <location>
        <begin position="12"/>
        <end position="31"/>
    </location>
</feature>
<feature type="region of interest" description="Disordered" evidence="1">
    <location>
        <begin position="65"/>
        <end position="126"/>
    </location>
</feature>
<comment type="caution">
    <text evidence="3">The sequence shown here is derived from an EMBL/GenBank/DDBJ whole genome shotgun (WGS) entry which is preliminary data.</text>
</comment>
<dbReference type="Proteomes" id="UP000641588">
    <property type="component" value="Unassembled WGS sequence"/>
</dbReference>
<keyword evidence="2" id="KW-0472">Membrane</keyword>
<sequence>MGWLRHRNKGTQALAAGLAVLFVVLGIWLMVPLKSSGSHSEVREIAQPIQSNNGSVIIDAQQQKVAAAGEAEQPRDGTVGQSAAGYSPQSAGTGGRSADTTEPLPLTETAGKPADTAYKSGQNSQELAGEDLTTDLLFSLIERDKLNYLRIGDSHSYWDYKPEDKIFYSDPDSTLFVSLTIPDRSSMGREDYEALRRGVHVQTASGESVAFTVEGQNSRGDEAQQVVIHLKDAPKQPLQVKFTSQDGKRSRMIELHYIERLSYTVNSEQDAGLAKAFRISFPEGVNMPRRMDAAVPYQLQIDFSADMDHSSVENVLGKQLANVKRTMEWKGDRSLKLTLEFVESNIGQTYLFSLSGSRSMQGLELKQNEHMIFIPVSRVEVKAADLSTHTTTSLFSGLNNFDTLSVSPNGQWGLMGEYVENQMSAELIYTMVDHQGQIIRSFDYLEVGYPQWLNDGDTLIYMKHTMKRQEVWLYNTATRDERLFWKVPDAAADNPKQQRIVAITVDPYSEEIAIGAGAFNDEAQISVGIQWFASSRETKPGQTFKDLSHYTCYEGPCSAWIQFIGKSKLYFTTMNLLQPQAYPEAYFMDTGTGKKAKIDGVERTGGYSEMRQVIPGSDNGVYLRIDQQENGNEVWKIYDVEAGKSSEWETDLKMLKQAPFTGFHLEENGRIVFLTKDKYWYAVDPQKETVIPYTNDLLPKSSDIVKTYGSERNILWFGTDTAPR</sequence>
<dbReference type="RefSeq" id="WP_171651249.1">
    <property type="nucleotide sequence ID" value="NZ_WHOD01000027.1"/>
</dbReference>
<keyword evidence="2" id="KW-1133">Transmembrane helix</keyword>
<reference evidence="3" key="1">
    <citation type="submission" date="2019-10" db="EMBL/GenBank/DDBJ databases">
        <title>Description of Paenibacillus glebae sp. nov.</title>
        <authorList>
            <person name="Carlier A."/>
            <person name="Qi S."/>
        </authorList>
    </citation>
    <scope>NUCLEOTIDE SEQUENCE</scope>
    <source>
        <strain evidence="3">LMG 31456</strain>
    </source>
</reference>
<evidence type="ECO:0000256" key="2">
    <source>
        <dbReference type="SAM" id="Phobius"/>
    </source>
</evidence>
<dbReference type="AlphaFoldDB" id="A0A972GLL9"/>
<evidence type="ECO:0000313" key="3">
    <source>
        <dbReference type="EMBL" id="NOU93056.1"/>
    </source>
</evidence>